<keyword evidence="8" id="KW-1185">Reference proteome</keyword>
<dbReference type="PANTHER" id="PTHR13475:SF3">
    <property type="entry name" value="NEUGRIN"/>
    <property type="match status" value="1"/>
</dbReference>
<protein>
    <recommendedName>
        <fullName evidence="4">Required for respiratory growth protein 9, mitochondrial</fullName>
    </recommendedName>
</protein>
<feature type="region of interest" description="Disordered" evidence="6">
    <location>
        <begin position="299"/>
        <end position="332"/>
    </location>
</feature>
<dbReference type="GO" id="GO:0005739">
    <property type="term" value="C:mitochondrion"/>
    <property type="evidence" value="ECO:0007669"/>
    <property type="project" value="UniProtKB-SubCell"/>
</dbReference>
<evidence type="ECO:0000256" key="3">
    <source>
        <dbReference type="ARBA" id="ARBA00010895"/>
    </source>
</evidence>
<evidence type="ECO:0000313" key="7">
    <source>
        <dbReference type="EMBL" id="QPH05794.1"/>
    </source>
</evidence>
<evidence type="ECO:0000256" key="5">
    <source>
        <dbReference type="ARBA" id="ARBA00022946"/>
    </source>
</evidence>
<feature type="compositionally biased region" description="Low complexity" evidence="6">
    <location>
        <begin position="133"/>
        <end position="160"/>
    </location>
</feature>
<keyword evidence="5" id="KW-0809">Transit peptide</keyword>
<proteinExistence type="inferred from homology"/>
<feature type="compositionally biased region" description="Basic and acidic residues" evidence="6">
    <location>
        <begin position="119"/>
        <end position="131"/>
    </location>
</feature>
<feature type="compositionally biased region" description="Low complexity" evidence="6">
    <location>
        <begin position="97"/>
        <end position="110"/>
    </location>
</feature>
<reference evidence="7 8" key="1">
    <citation type="journal article" date="2018" name="PLoS Genet.">
        <title>Repeat elements organise 3D genome structure and mediate transcription in the filamentous fungus Epichloe festucae.</title>
        <authorList>
            <person name="Winter D.J."/>
            <person name="Ganley A.R.D."/>
            <person name="Young C.A."/>
            <person name="Liachko I."/>
            <person name="Schardl C.L."/>
            <person name="Dupont P.Y."/>
            <person name="Berry D."/>
            <person name="Ram A."/>
            <person name="Scott B."/>
            <person name="Cox M.P."/>
        </authorList>
    </citation>
    <scope>NUCLEOTIDE SEQUENCE [LARGE SCALE GENOMIC DNA]</scope>
    <source>
        <strain evidence="7 8">Fl1</strain>
    </source>
</reference>
<evidence type="ECO:0000256" key="4">
    <source>
        <dbReference type="ARBA" id="ARBA00013566"/>
    </source>
</evidence>
<comment type="function">
    <text evidence="1">Required for respiratory activity and maintenance and expression of the mitochondrial genome.</text>
</comment>
<comment type="similarity">
    <text evidence="3">Belongs to the RRG9 family.</text>
</comment>
<feature type="region of interest" description="Disordered" evidence="6">
    <location>
        <begin position="47"/>
        <end position="182"/>
    </location>
</feature>
<dbReference type="GO" id="GO:0005634">
    <property type="term" value="C:nucleus"/>
    <property type="evidence" value="ECO:0007669"/>
    <property type="project" value="TreeGrafter"/>
</dbReference>
<gene>
    <name evidence="7" type="ORF">C2857_003802</name>
</gene>
<organism evidence="7 8">
    <name type="scientific">Epichloe festucae (strain Fl1)</name>
    <dbReference type="NCBI Taxonomy" id="877507"/>
    <lineage>
        <taxon>Eukaryota</taxon>
        <taxon>Fungi</taxon>
        <taxon>Dikarya</taxon>
        <taxon>Ascomycota</taxon>
        <taxon>Pezizomycotina</taxon>
        <taxon>Sordariomycetes</taxon>
        <taxon>Hypocreomycetidae</taxon>
        <taxon>Hypocreales</taxon>
        <taxon>Clavicipitaceae</taxon>
        <taxon>Epichloe</taxon>
    </lineage>
</organism>
<accession>A0A7S9KUV9</accession>
<comment type="subcellular location">
    <subcellularLocation>
        <location evidence="2">Mitochondrion</location>
    </subcellularLocation>
</comment>
<feature type="compositionally biased region" description="Polar residues" evidence="6">
    <location>
        <begin position="85"/>
        <end position="95"/>
    </location>
</feature>
<evidence type="ECO:0000256" key="2">
    <source>
        <dbReference type="ARBA" id="ARBA00004173"/>
    </source>
</evidence>
<dbReference type="Pfam" id="PF06413">
    <property type="entry name" value="Neugrin"/>
    <property type="match status" value="1"/>
</dbReference>
<name>A0A7S9KUV9_EPIFF</name>
<sequence>MNCACRAAPWSTFVQGLAQVHDLQAIGRKCRFTAASTVSRLAPRLTTTSGRSFGTAGFQRQKASAPAAVEDDIPERNATAHKTSEQNSATTTNDVTAGKSSRAATSSAKKPGQKKPRKHKDEAKITRKTEQLSRPSISPSTSSAPPAPAPNRSRSPRASAGNYNPPPNSPTKPYQKEGWRAQKEALKQKFPDGWAPRKRLSPDALAGIRALNAQFPEVYTTQALAAKFEISAEAIRRMLRTNWAPSADEEQDRQERWFRRGKQVWERKAAIGVKPPRKWRREGIVRDVEWHERKGRAAKWEREWEESEKNEERARRAGRGWGRDGGVGMGGN</sequence>
<dbReference type="EMBL" id="CP031388">
    <property type="protein sequence ID" value="QPH05794.1"/>
    <property type="molecule type" value="Genomic_DNA"/>
</dbReference>
<feature type="compositionally biased region" description="Gly residues" evidence="6">
    <location>
        <begin position="319"/>
        <end position="332"/>
    </location>
</feature>
<evidence type="ECO:0000256" key="1">
    <source>
        <dbReference type="ARBA" id="ARBA00003548"/>
    </source>
</evidence>
<dbReference type="InterPro" id="IPR010487">
    <property type="entry name" value="NGRN/Rrg9"/>
</dbReference>
<dbReference type="Proteomes" id="UP000594364">
    <property type="component" value="Chromosome 4"/>
</dbReference>
<evidence type="ECO:0000313" key="8">
    <source>
        <dbReference type="Proteomes" id="UP000594364"/>
    </source>
</evidence>
<dbReference type="AlphaFoldDB" id="A0A7S9KUV9"/>
<dbReference type="PANTHER" id="PTHR13475">
    <property type="entry name" value="NEUGRIN"/>
    <property type="match status" value="1"/>
</dbReference>
<evidence type="ECO:0000256" key="6">
    <source>
        <dbReference type="SAM" id="MobiDB-lite"/>
    </source>
</evidence>
<dbReference type="OrthoDB" id="5578174at2759"/>